<gene>
    <name evidence="9 12" type="primary">cysC</name>
    <name evidence="12" type="ordered locus">Curi_c25260</name>
</gene>
<keyword evidence="7 9" id="KW-0418">Kinase</keyword>
<dbReference type="GO" id="GO:0004020">
    <property type="term" value="F:adenylylsulfate kinase activity"/>
    <property type="evidence" value="ECO:0007669"/>
    <property type="project" value="UniProtKB-UniRule"/>
</dbReference>
<evidence type="ECO:0000256" key="10">
    <source>
        <dbReference type="RuleBase" id="RU004347"/>
    </source>
</evidence>
<feature type="binding site" evidence="9">
    <location>
        <begin position="35"/>
        <end position="42"/>
    </location>
    <ligand>
        <name>ATP</name>
        <dbReference type="ChEBI" id="CHEBI:30616"/>
    </ligand>
</feature>
<keyword evidence="6 9" id="KW-0547">Nucleotide-binding</keyword>
<proteinExistence type="inferred from homology"/>
<sequence length="200" mass="22813">MAVTSDNVVWHSSSINREDREELLGQRGTLIWFTGLSGSGKSTIANALQERLYKKGKLTYVLDGDNIRHGLNGDLGFSLEDRKENIRRIGEVGKLFVDSGIITLGTFVSPLREDRLQVRNLLKQDFIEVYIKCSLETCEQRDPKNLYKKARNGEIKDFTGIDSPYEEPENPEIILETDVEDIDTCIDKIIEYLELKENTI</sequence>
<reference evidence="12 13" key="1">
    <citation type="journal article" date="2012" name="PLoS ONE">
        <title>The purine-utilizing bacterium Clostridium acidurici 9a: a genome-guided metabolic reconsideration.</title>
        <authorList>
            <person name="Hartwich K."/>
            <person name="Poehlein A."/>
            <person name="Daniel R."/>
        </authorList>
    </citation>
    <scope>NUCLEOTIDE SEQUENCE [LARGE SCALE GENOMIC DNA]</scope>
    <source>
        <strain evidence="13">ATCC 7906 / DSM 604 / BCRC 14475 / CIP 104303 / KCTC 5404 / NCIMB 10678 / 9a</strain>
    </source>
</reference>
<dbReference type="NCBIfam" id="NF004041">
    <property type="entry name" value="PRK05541.1"/>
    <property type="match status" value="1"/>
</dbReference>
<dbReference type="Proteomes" id="UP000006094">
    <property type="component" value="Chromosome"/>
</dbReference>
<evidence type="ECO:0000256" key="1">
    <source>
        <dbReference type="ARBA" id="ARBA00001823"/>
    </source>
</evidence>
<evidence type="ECO:0000256" key="2">
    <source>
        <dbReference type="ARBA" id="ARBA00002632"/>
    </source>
</evidence>
<comment type="similarity">
    <text evidence="4 9 10">Belongs to the APS kinase family.</text>
</comment>
<feature type="domain" description="APS kinase" evidence="11">
    <location>
        <begin position="27"/>
        <end position="175"/>
    </location>
</feature>
<evidence type="ECO:0000256" key="9">
    <source>
        <dbReference type="HAMAP-Rule" id="MF_00065"/>
    </source>
</evidence>
<dbReference type="GO" id="GO:0005524">
    <property type="term" value="F:ATP binding"/>
    <property type="evidence" value="ECO:0007669"/>
    <property type="project" value="UniProtKB-UniRule"/>
</dbReference>
<dbReference type="FunFam" id="3.40.50.300:FF:000212">
    <property type="entry name" value="Adenylyl-sulfate kinase"/>
    <property type="match status" value="1"/>
</dbReference>
<dbReference type="RefSeq" id="WP_014968655.1">
    <property type="nucleotide sequence ID" value="NC_018664.1"/>
</dbReference>
<dbReference type="AlphaFoldDB" id="K0B4N5"/>
<evidence type="ECO:0000256" key="6">
    <source>
        <dbReference type="ARBA" id="ARBA00022741"/>
    </source>
</evidence>
<comment type="pathway">
    <text evidence="3 9 10">Sulfur metabolism; hydrogen sulfide biosynthesis; sulfite from sulfate: step 2/3.</text>
</comment>
<dbReference type="GO" id="GO:0070814">
    <property type="term" value="P:hydrogen sulfide biosynthetic process"/>
    <property type="evidence" value="ECO:0007669"/>
    <property type="project" value="UniProtKB-UniRule"/>
</dbReference>
<keyword evidence="8 9" id="KW-0067">ATP-binding</keyword>
<dbReference type="PANTHER" id="PTHR11055">
    <property type="entry name" value="BIFUNCTIONAL 3'-PHOSPHOADENOSINE 5'-PHOSPHOSULFATE SYNTHASE"/>
    <property type="match status" value="1"/>
</dbReference>
<dbReference type="Pfam" id="PF01583">
    <property type="entry name" value="APS_kinase"/>
    <property type="match status" value="1"/>
</dbReference>
<dbReference type="NCBIfam" id="TIGR00455">
    <property type="entry name" value="apsK"/>
    <property type="match status" value="1"/>
</dbReference>
<keyword evidence="13" id="KW-1185">Reference proteome</keyword>
<dbReference type="GO" id="GO:0000103">
    <property type="term" value="P:sulfate assimilation"/>
    <property type="evidence" value="ECO:0007669"/>
    <property type="project" value="UniProtKB-UniRule"/>
</dbReference>
<evidence type="ECO:0000313" key="12">
    <source>
        <dbReference type="EMBL" id="AFS79521.1"/>
    </source>
</evidence>
<dbReference type="PATRIC" id="fig|1128398.3.peg.2601"/>
<name>K0B4N5_GOTA9</name>
<dbReference type="HAMAP" id="MF_00065">
    <property type="entry name" value="Adenylyl_sulf_kinase"/>
    <property type="match status" value="1"/>
</dbReference>
<dbReference type="HOGENOM" id="CLU_046932_1_0_9"/>
<dbReference type="EC" id="2.7.1.25" evidence="9 10"/>
<evidence type="ECO:0000256" key="8">
    <source>
        <dbReference type="ARBA" id="ARBA00022840"/>
    </source>
</evidence>
<evidence type="ECO:0000256" key="5">
    <source>
        <dbReference type="ARBA" id="ARBA00022679"/>
    </source>
</evidence>
<dbReference type="CDD" id="cd02027">
    <property type="entry name" value="APSK"/>
    <property type="match status" value="1"/>
</dbReference>
<dbReference type="Gene3D" id="3.40.50.300">
    <property type="entry name" value="P-loop containing nucleotide triphosphate hydrolases"/>
    <property type="match status" value="1"/>
</dbReference>
<keyword evidence="9" id="KW-0597">Phosphoprotein</keyword>
<evidence type="ECO:0000256" key="7">
    <source>
        <dbReference type="ARBA" id="ARBA00022777"/>
    </source>
</evidence>
<evidence type="ECO:0000256" key="4">
    <source>
        <dbReference type="ARBA" id="ARBA00007008"/>
    </source>
</evidence>
<comment type="catalytic activity">
    <reaction evidence="1 9 10">
        <text>adenosine 5'-phosphosulfate + ATP = 3'-phosphoadenylyl sulfate + ADP + H(+)</text>
        <dbReference type="Rhea" id="RHEA:24152"/>
        <dbReference type="ChEBI" id="CHEBI:15378"/>
        <dbReference type="ChEBI" id="CHEBI:30616"/>
        <dbReference type="ChEBI" id="CHEBI:58243"/>
        <dbReference type="ChEBI" id="CHEBI:58339"/>
        <dbReference type="ChEBI" id="CHEBI:456216"/>
        <dbReference type="EC" id="2.7.1.25"/>
    </reaction>
</comment>
<dbReference type="KEGG" id="cad:Curi_c25260"/>
<dbReference type="STRING" id="1128398.Curi_c25260"/>
<evidence type="ECO:0000313" key="13">
    <source>
        <dbReference type="Proteomes" id="UP000006094"/>
    </source>
</evidence>
<dbReference type="SUPFAM" id="SSF52540">
    <property type="entry name" value="P-loop containing nucleoside triphosphate hydrolases"/>
    <property type="match status" value="1"/>
</dbReference>
<evidence type="ECO:0000256" key="3">
    <source>
        <dbReference type="ARBA" id="ARBA00004806"/>
    </source>
</evidence>
<dbReference type="EMBL" id="CP003326">
    <property type="protein sequence ID" value="AFS79521.1"/>
    <property type="molecule type" value="Genomic_DNA"/>
</dbReference>
<dbReference type="OrthoDB" id="9804504at2"/>
<keyword evidence="5 9" id="KW-0808">Transferase</keyword>
<organism evidence="12 13">
    <name type="scientific">Gottschalkia acidurici (strain ATCC 7906 / DSM 604 / BCRC 14475 / CIP 104303 / KCTC 5404 / NCIMB 10678 / 9a)</name>
    <name type="common">Clostridium acidurici</name>
    <dbReference type="NCBI Taxonomy" id="1128398"/>
    <lineage>
        <taxon>Bacteria</taxon>
        <taxon>Bacillati</taxon>
        <taxon>Bacillota</taxon>
        <taxon>Tissierellia</taxon>
        <taxon>Tissierellales</taxon>
        <taxon>Gottschalkiaceae</taxon>
        <taxon>Gottschalkia</taxon>
    </lineage>
</organism>
<dbReference type="UniPathway" id="UPA00140">
    <property type="reaction ID" value="UER00205"/>
</dbReference>
<dbReference type="eggNOG" id="COG0529">
    <property type="taxonomic scope" value="Bacteria"/>
</dbReference>
<accession>K0B4N5</accession>
<evidence type="ECO:0000259" key="11">
    <source>
        <dbReference type="Pfam" id="PF01583"/>
    </source>
</evidence>
<dbReference type="InterPro" id="IPR027417">
    <property type="entry name" value="P-loop_NTPase"/>
</dbReference>
<feature type="active site" description="Phosphoserine intermediate" evidence="9">
    <location>
        <position position="109"/>
    </location>
</feature>
<comment type="function">
    <text evidence="2 9 10">Catalyzes the synthesis of activated sulfate.</text>
</comment>
<dbReference type="InterPro" id="IPR002891">
    <property type="entry name" value="APS"/>
</dbReference>
<protein>
    <recommendedName>
        <fullName evidence="9 10">Adenylyl-sulfate kinase</fullName>
        <ecNumber evidence="9 10">2.7.1.25</ecNumber>
    </recommendedName>
    <alternativeName>
        <fullName evidence="9">APS kinase</fullName>
    </alternativeName>
    <alternativeName>
        <fullName evidence="9">ATP adenosine-5'-phosphosulfate 3'-phosphotransferase</fullName>
    </alternativeName>
    <alternativeName>
        <fullName evidence="9">Adenosine-5'-phosphosulfate kinase</fullName>
    </alternativeName>
</protein>
<dbReference type="PANTHER" id="PTHR11055:SF1">
    <property type="entry name" value="PAPS SYNTHETASE, ISOFORM D"/>
    <property type="match status" value="1"/>
</dbReference>
<dbReference type="NCBIfam" id="NF003013">
    <property type="entry name" value="PRK03846.1"/>
    <property type="match status" value="1"/>
</dbReference>
<dbReference type="InterPro" id="IPR059117">
    <property type="entry name" value="APS_kinase_dom"/>
</dbReference>